<keyword evidence="2" id="KW-1185">Reference proteome</keyword>
<reference evidence="1" key="1">
    <citation type="submission" date="2022-03" db="EMBL/GenBank/DDBJ databases">
        <authorList>
            <person name="Lindestad O."/>
        </authorList>
    </citation>
    <scope>NUCLEOTIDE SEQUENCE</scope>
</reference>
<sequence>MGRNIDESHNIIVDSPLAIPTSPLSGVHGPQLAGLRLRRPEQACVHAAVECVATLPAPAAQLQLRLSGYLAGWLLPRP</sequence>
<dbReference type="EMBL" id="CAKXAJ010026448">
    <property type="protein sequence ID" value="CAH2268561.1"/>
    <property type="molecule type" value="Genomic_DNA"/>
</dbReference>
<evidence type="ECO:0000313" key="2">
    <source>
        <dbReference type="Proteomes" id="UP000838756"/>
    </source>
</evidence>
<accession>A0A8S4SNY5</accession>
<organism evidence="1 2">
    <name type="scientific">Pararge aegeria aegeria</name>
    <dbReference type="NCBI Taxonomy" id="348720"/>
    <lineage>
        <taxon>Eukaryota</taxon>
        <taxon>Metazoa</taxon>
        <taxon>Ecdysozoa</taxon>
        <taxon>Arthropoda</taxon>
        <taxon>Hexapoda</taxon>
        <taxon>Insecta</taxon>
        <taxon>Pterygota</taxon>
        <taxon>Neoptera</taxon>
        <taxon>Endopterygota</taxon>
        <taxon>Lepidoptera</taxon>
        <taxon>Glossata</taxon>
        <taxon>Ditrysia</taxon>
        <taxon>Papilionoidea</taxon>
        <taxon>Nymphalidae</taxon>
        <taxon>Satyrinae</taxon>
        <taxon>Satyrini</taxon>
        <taxon>Parargina</taxon>
        <taxon>Pararge</taxon>
    </lineage>
</organism>
<protein>
    <submittedName>
        <fullName evidence="1">Jg2248 protein</fullName>
    </submittedName>
</protein>
<name>A0A8S4SNY5_9NEOP</name>
<comment type="caution">
    <text evidence="1">The sequence shown here is derived from an EMBL/GenBank/DDBJ whole genome shotgun (WGS) entry which is preliminary data.</text>
</comment>
<proteinExistence type="predicted"/>
<dbReference type="AlphaFoldDB" id="A0A8S4SNY5"/>
<gene>
    <name evidence="1" type="primary">jg2248</name>
    <name evidence="1" type="ORF">PAEG_LOCUS26906</name>
</gene>
<evidence type="ECO:0000313" key="1">
    <source>
        <dbReference type="EMBL" id="CAH2268561.1"/>
    </source>
</evidence>
<dbReference type="Proteomes" id="UP000838756">
    <property type="component" value="Unassembled WGS sequence"/>
</dbReference>